<keyword evidence="3 7" id="KW-0812">Transmembrane</keyword>
<comment type="caution">
    <text evidence="10">The sequence shown here is derived from an EMBL/GenBank/DDBJ whole genome shotgun (WGS) entry which is preliminary data.</text>
</comment>
<dbReference type="PANTHER" id="PTHR30572:SF4">
    <property type="entry name" value="ABC TRANSPORTER PERMEASE YTRF"/>
    <property type="match status" value="1"/>
</dbReference>
<evidence type="ECO:0000313" key="11">
    <source>
        <dbReference type="Proteomes" id="UP000391834"/>
    </source>
</evidence>
<feature type="transmembrane region" description="Helical" evidence="7">
    <location>
        <begin position="375"/>
        <end position="398"/>
    </location>
</feature>
<keyword evidence="2" id="KW-1003">Cell membrane</keyword>
<evidence type="ECO:0000256" key="2">
    <source>
        <dbReference type="ARBA" id="ARBA00022475"/>
    </source>
</evidence>
<dbReference type="Pfam" id="PF12704">
    <property type="entry name" value="MacB_PCD"/>
    <property type="match status" value="1"/>
</dbReference>
<evidence type="ECO:0000259" key="9">
    <source>
        <dbReference type="Pfam" id="PF12704"/>
    </source>
</evidence>
<dbReference type="PANTHER" id="PTHR30572">
    <property type="entry name" value="MEMBRANE COMPONENT OF TRANSPORTER-RELATED"/>
    <property type="match status" value="1"/>
</dbReference>
<sequence>MLFNPLTQENILMSIQSIRGNWVRSVLTILIIAVGITALVGILTAIDSIKNSITAEFTRLGANTFTIQSRGMRVQVGGNRYRSKNYSYISYFEAREFKDEFDFPAEVSMTVNATGTATVRYESQKSNPNVRVIGVDGNYLQTAGYDISMGRNFASQEIHSGTNVALLGNGLARKLFPGILNPTGRVVSIGTARYRVIGILAEKGSGFGSSGDRLVLLPYSNVRQVFSRPQMNFQIQVMPKSPQLLDIAVGEAEGLFRVIRGLDVKDESDFNIVKSDNLVNILLENIKYITLAATIIGFITLLGAAIGLMNIMLVTVSERTREIGIRKAMGANSRTIRQQFLIESIVIGQLGGLVGIVLGILAGNGVSALIGSSFIVPWLWIFSGVALCLLVSLASGFLPAMQAARLDPIEALRYE</sequence>
<dbReference type="InterPro" id="IPR050250">
    <property type="entry name" value="Macrolide_Exporter_MacB"/>
</dbReference>
<organism evidence="10 11">
    <name type="scientific">Prolixibacter bellariivorans</name>
    <dbReference type="NCBI Taxonomy" id="314319"/>
    <lineage>
        <taxon>Bacteria</taxon>
        <taxon>Pseudomonadati</taxon>
        <taxon>Bacteroidota</taxon>
        <taxon>Bacteroidia</taxon>
        <taxon>Marinilabiliales</taxon>
        <taxon>Prolixibacteraceae</taxon>
        <taxon>Prolixibacter</taxon>
    </lineage>
</organism>
<proteinExistence type="inferred from homology"/>
<protein>
    <submittedName>
        <fullName evidence="10">ABC transporter permease</fullName>
    </submittedName>
</protein>
<name>A0A5M4AVJ8_9BACT</name>
<gene>
    <name evidence="10" type="ORF">PbJCM13498_08130</name>
</gene>
<keyword evidence="4 7" id="KW-1133">Transmembrane helix</keyword>
<reference evidence="10 11" key="1">
    <citation type="submission" date="2019-10" db="EMBL/GenBank/DDBJ databases">
        <title>Prolixibacter strains distinguished by the presence of nitrate reductase genes were adept at nitrate-dependent anaerobic corrosion of metallic iron and carbon steel.</title>
        <authorList>
            <person name="Iino T."/>
            <person name="Shono N."/>
            <person name="Ito K."/>
            <person name="Nakamura R."/>
            <person name="Sueoka K."/>
            <person name="Harayama S."/>
            <person name="Ohkuma M."/>
        </authorList>
    </citation>
    <scope>NUCLEOTIDE SEQUENCE [LARGE SCALE GENOMIC DNA]</scope>
    <source>
        <strain evidence="10 11">JCM 13498</strain>
    </source>
</reference>
<evidence type="ECO:0000256" key="7">
    <source>
        <dbReference type="SAM" id="Phobius"/>
    </source>
</evidence>
<feature type="transmembrane region" description="Helical" evidence="7">
    <location>
        <begin position="21"/>
        <end position="46"/>
    </location>
</feature>
<dbReference type="GO" id="GO:0022857">
    <property type="term" value="F:transmembrane transporter activity"/>
    <property type="evidence" value="ECO:0007669"/>
    <property type="project" value="TreeGrafter"/>
</dbReference>
<evidence type="ECO:0000256" key="5">
    <source>
        <dbReference type="ARBA" id="ARBA00023136"/>
    </source>
</evidence>
<comment type="subcellular location">
    <subcellularLocation>
        <location evidence="1">Cell membrane</location>
        <topology evidence="1">Multi-pass membrane protein</topology>
    </subcellularLocation>
</comment>
<dbReference type="Proteomes" id="UP000391834">
    <property type="component" value="Unassembled WGS sequence"/>
</dbReference>
<accession>A0A5M4AVJ8</accession>
<dbReference type="GO" id="GO:0005886">
    <property type="term" value="C:plasma membrane"/>
    <property type="evidence" value="ECO:0007669"/>
    <property type="project" value="UniProtKB-SubCell"/>
</dbReference>
<dbReference type="InterPro" id="IPR003838">
    <property type="entry name" value="ABC3_permease_C"/>
</dbReference>
<dbReference type="Pfam" id="PF02687">
    <property type="entry name" value="FtsX"/>
    <property type="match status" value="1"/>
</dbReference>
<feature type="transmembrane region" description="Helical" evidence="7">
    <location>
        <begin position="288"/>
        <end position="316"/>
    </location>
</feature>
<dbReference type="OrthoDB" id="9770036at2"/>
<evidence type="ECO:0000256" key="3">
    <source>
        <dbReference type="ARBA" id="ARBA00022692"/>
    </source>
</evidence>
<dbReference type="AlphaFoldDB" id="A0A5M4AVJ8"/>
<evidence type="ECO:0000313" key="10">
    <source>
        <dbReference type="EMBL" id="GET31950.1"/>
    </source>
</evidence>
<evidence type="ECO:0000256" key="1">
    <source>
        <dbReference type="ARBA" id="ARBA00004651"/>
    </source>
</evidence>
<evidence type="ECO:0000259" key="8">
    <source>
        <dbReference type="Pfam" id="PF02687"/>
    </source>
</evidence>
<feature type="domain" description="MacB-like periplasmic core" evidence="9">
    <location>
        <begin position="25"/>
        <end position="250"/>
    </location>
</feature>
<feature type="transmembrane region" description="Helical" evidence="7">
    <location>
        <begin position="340"/>
        <end position="363"/>
    </location>
</feature>
<evidence type="ECO:0000256" key="4">
    <source>
        <dbReference type="ARBA" id="ARBA00022989"/>
    </source>
</evidence>
<keyword evidence="11" id="KW-1185">Reference proteome</keyword>
<comment type="similarity">
    <text evidence="6">Belongs to the ABC-4 integral membrane protein family.</text>
</comment>
<dbReference type="InterPro" id="IPR025857">
    <property type="entry name" value="MacB_PCD"/>
</dbReference>
<dbReference type="EMBL" id="BLAX01000001">
    <property type="protein sequence ID" value="GET31950.1"/>
    <property type="molecule type" value="Genomic_DNA"/>
</dbReference>
<keyword evidence="5 7" id="KW-0472">Membrane</keyword>
<feature type="domain" description="ABC3 transporter permease C-terminal" evidence="8">
    <location>
        <begin position="295"/>
        <end position="408"/>
    </location>
</feature>
<evidence type="ECO:0000256" key="6">
    <source>
        <dbReference type="ARBA" id="ARBA00038076"/>
    </source>
</evidence>